<name>A0A2I6PHY5_9CAUD</name>
<evidence type="ECO:0000313" key="1">
    <source>
        <dbReference type="EMBL" id="AUM59668.1"/>
    </source>
</evidence>
<dbReference type="EMBL" id="MG596799">
    <property type="protein sequence ID" value="AUM59668.1"/>
    <property type="molecule type" value="Genomic_DNA"/>
</dbReference>
<accession>A0A2I6PHY5</accession>
<dbReference type="KEGG" id="vg:54987007"/>
<protein>
    <submittedName>
        <fullName evidence="1">Uncharacterized protein</fullName>
    </submittedName>
</protein>
<dbReference type="RefSeq" id="YP_009796617.1">
    <property type="nucleotide sequence ID" value="NC_047902.1"/>
</dbReference>
<dbReference type="GeneID" id="54987007"/>
<evidence type="ECO:0000313" key="2">
    <source>
        <dbReference type="Proteomes" id="UP000240704"/>
    </source>
</evidence>
<sequence length="152" mass="17081">MLQLNQIKPLLDQGLHVYRGTPKGVDYRVVFMDPGDNELTFAHPHDDTGEDWRMVGAGFKPEDYKLHADNSNYGGHFHKVGCWEFEQPVVTKVVMFLNPRPERPGYHRLNHYVVIESAEPLTDEDACERAIDVVLGLGAGFDGTNAHPALVI</sequence>
<dbReference type="Proteomes" id="UP000240704">
    <property type="component" value="Segment"/>
</dbReference>
<reference evidence="2" key="1">
    <citation type="submission" date="2017-11" db="EMBL/GenBank/DDBJ databases">
        <title>Genome sequence and characterization of the novel virulent phage PMBT3 infecting Pseudomonas sp.</title>
        <authorList>
            <person name="Koberg S."/>
            <person name="Brinks E."/>
            <person name="Heller K.J."/>
            <person name="Neve H."/>
            <person name="Franz C.M.A.P."/>
        </authorList>
    </citation>
    <scope>NUCLEOTIDE SEQUENCE [LARGE SCALE GENOMIC DNA]</scope>
</reference>
<keyword evidence="2" id="KW-1185">Reference proteome</keyword>
<organism evidence="1 2">
    <name type="scientific">Pseudomonas phage PMBT3</name>
    <dbReference type="NCBI Taxonomy" id="2059856"/>
    <lineage>
        <taxon>Viruses</taxon>
        <taxon>Duplodnaviria</taxon>
        <taxon>Heunggongvirae</taxon>
        <taxon>Uroviricota</taxon>
        <taxon>Caudoviricetes</taxon>
        <taxon>Maxrubnervirus</taxon>
        <taxon>Maxrubnervirus PMBT3</taxon>
    </lineage>
</organism>
<proteinExistence type="predicted"/>